<dbReference type="EMBL" id="CGCX01002861">
    <property type="protein sequence ID" value="CFS16905.1"/>
    <property type="molecule type" value="Genomic_DNA"/>
</dbReference>
<dbReference type="AlphaFoldDB" id="A0A654U7H6"/>
<organism evidence="1 2">
    <name type="scientific">Mycobacterium tuberculosis</name>
    <dbReference type="NCBI Taxonomy" id="1773"/>
    <lineage>
        <taxon>Bacteria</taxon>
        <taxon>Bacillati</taxon>
        <taxon>Actinomycetota</taxon>
        <taxon>Actinomycetes</taxon>
        <taxon>Mycobacteriales</taxon>
        <taxon>Mycobacteriaceae</taxon>
        <taxon>Mycobacterium</taxon>
        <taxon>Mycobacterium tuberculosis complex</taxon>
    </lineage>
</organism>
<sequence length="44" mass="4745">MDADPDEGFIRGKMKGGPLPRGRGLLMAEDTGVFVQVAATEVRR</sequence>
<dbReference type="Proteomes" id="UP000046680">
    <property type="component" value="Unassembled WGS sequence"/>
</dbReference>
<gene>
    <name evidence="1" type="ORF">ERS007657_04360</name>
</gene>
<name>A0A654U7H6_MYCTX</name>
<accession>A0A654U7H6</accession>
<evidence type="ECO:0000313" key="1">
    <source>
        <dbReference type="EMBL" id="CFS16905.1"/>
    </source>
</evidence>
<reference evidence="1 2" key="1">
    <citation type="submission" date="2015-03" db="EMBL/GenBank/DDBJ databases">
        <authorList>
            <consortium name="Pathogen Informatics"/>
        </authorList>
    </citation>
    <scope>NUCLEOTIDE SEQUENCE [LARGE SCALE GENOMIC DNA]</scope>
    <source>
        <strain evidence="1 2">C09601061</strain>
    </source>
</reference>
<proteinExistence type="predicted"/>
<evidence type="ECO:0000313" key="2">
    <source>
        <dbReference type="Proteomes" id="UP000046680"/>
    </source>
</evidence>
<protein>
    <submittedName>
        <fullName evidence="1">FtsK/SpoIIIE family protein</fullName>
    </submittedName>
</protein>